<evidence type="ECO:0000313" key="3">
    <source>
        <dbReference type="EMBL" id="GEX14809.1"/>
    </source>
</evidence>
<dbReference type="InterPro" id="IPR036047">
    <property type="entry name" value="F-box-like_dom_sf"/>
</dbReference>
<dbReference type="PANTHER" id="PTHR38926">
    <property type="entry name" value="F-BOX DOMAIN CONTAINING PROTEIN, EXPRESSED"/>
    <property type="match status" value="1"/>
</dbReference>
<reference evidence="3" key="1">
    <citation type="journal article" date="2019" name="Sci. Rep.">
        <title>Draft genome of Tanacetum cinerariifolium, the natural source of mosquito coil.</title>
        <authorList>
            <person name="Yamashiro T."/>
            <person name="Shiraishi A."/>
            <person name="Satake H."/>
            <person name="Nakayama K."/>
        </authorList>
    </citation>
    <scope>NUCLEOTIDE SEQUENCE</scope>
</reference>
<gene>
    <name evidence="3" type="ORF">Tci_286784</name>
</gene>
<sequence length="204" mass="23993">MPRGRKPNRERAEKPKKDWLKLPSDVTRNILYRVGVIDILENAQKVCTAWRKICQDLSIWRVIYVTNFWDPNARPPLQDMYRASNLRRLEAYEDIYNDWSDALKKFALLEELSLYSEEAIQTGCEEMAMAIGKYLPELRHLELIGDSLFGATIEPRLHRPDEDDYDDDDDECYNDDECYDDDDYDDDDDDGYDDDDGDDDITNL</sequence>
<dbReference type="Pfam" id="PF00646">
    <property type="entry name" value="F-box"/>
    <property type="match status" value="1"/>
</dbReference>
<dbReference type="AlphaFoldDB" id="A0A699H3F9"/>
<organism evidence="3">
    <name type="scientific">Tanacetum cinerariifolium</name>
    <name type="common">Dalmatian daisy</name>
    <name type="synonym">Chrysanthemum cinerariifolium</name>
    <dbReference type="NCBI Taxonomy" id="118510"/>
    <lineage>
        <taxon>Eukaryota</taxon>
        <taxon>Viridiplantae</taxon>
        <taxon>Streptophyta</taxon>
        <taxon>Embryophyta</taxon>
        <taxon>Tracheophyta</taxon>
        <taxon>Spermatophyta</taxon>
        <taxon>Magnoliopsida</taxon>
        <taxon>eudicotyledons</taxon>
        <taxon>Gunneridae</taxon>
        <taxon>Pentapetalae</taxon>
        <taxon>asterids</taxon>
        <taxon>campanulids</taxon>
        <taxon>Asterales</taxon>
        <taxon>Asteraceae</taxon>
        <taxon>Asteroideae</taxon>
        <taxon>Anthemideae</taxon>
        <taxon>Anthemidinae</taxon>
        <taxon>Tanacetum</taxon>
    </lineage>
</organism>
<dbReference type="PANTHER" id="PTHR38926:SF80">
    <property type="entry name" value="F-BOX DOMAIN, LEUCINE-RICH REPEAT DOMAIN SUPERFAMILY"/>
    <property type="match status" value="1"/>
</dbReference>
<comment type="caution">
    <text evidence="3">The sequence shown here is derived from an EMBL/GenBank/DDBJ whole genome shotgun (WGS) entry which is preliminary data.</text>
</comment>
<dbReference type="SUPFAM" id="SSF81383">
    <property type="entry name" value="F-box domain"/>
    <property type="match status" value="1"/>
</dbReference>
<dbReference type="EMBL" id="BKCJ010092056">
    <property type="protein sequence ID" value="GEX14809.1"/>
    <property type="molecule type" value="Genomic_DNA"/>
</dbReference>
<evidence type="ECO:0000256" key="1">
    <source>
        <dbReference type="SAM" id="MobiDB-lite"/>
    </source>
</evidence>
<evidence type="ECO:0000259" key="2">
    <source>
        <dbReference type="PROSITE" id="PS50181"/>
    </source>
</evidence>
<dbReference type="CDD" id="cd22164">
    <property type="entry name" value="F-box_AtSKIP19-like"/>
    <property type="match status" value="1"/>
</dbReference>
<dbReference type="PROSITE" id="PS50181">
    <property type="entry name" value="FBOX"/>
    <property type="match status" value="1"/>
</dbReference>
<proteinExistence type="predicted"/>
<accession>A0A699H3F9</accession>
<dbReference type="InterPro" id="IPR001810">
    <property type="entry name" value="F-box_dom"/>
</dbReference>
<dbReference type="Gene3D" id="3.80.10.10">
    <property type="entry name" value="Ribonuclease Inhibitor"/>
    <property type="match status" value="1"/>
</dbReference>
<dbReference type="InterPro" id="IPR032675">
    <property type="entry name" value="LRR_dom_sf"/>
</dbReference>
<name>A0A699H3F9_TANCI</name>
<protein>
    <recommendedName>
        <fullName evidence="2">F-box domain-containing protein</fullName>
    </recommendedName>
</protein>
<feature type="domain" description="F-box" evidence="2">
    <location>
        <begin position="16"/>
        <end position="63"/>
    </location>
</feature>
<feature type="compositionally biased region" description="Acidic residues" evidence="1">
    <location>
        <begin position="162"/>
        <end position="204"/>
    </location>
</feature>
<feature type="region of interest" description="Disordered" evidence="1">
    <location>
        <begin position="157"/>
        <end position="204"/>
    </location>
</feature>